<keyword evidence="2" id="KW-1185">Reference proteome</keyword>
<comment type="caution">
    <text evidence="1">The sequence shown here is derived from an EMBL/GenBank/DDBJ whole genome shotgun (WGS) entry which is preliminary data.</text>
</comment>
<gene>
    <name evidence="1" type="ORF">I9W82_000765</name>
</gene>
<dbReference type="AlphaFoldDB" id="A0A8H8DCL4"/>
<protein>
    <submittedName>
        <fullName evidence="1">Uncharacterized protein</fullName>
    </submittedName>
</protein>
<dbReference type="RefSeq" id="XP_067550789.1">
    <property type="nucleotide sequence ID" value="XM_067695164.1"/>
</dbReference>
<sequence length="348" mass="40926">MYKIFLLAGPNNNLPLLNKSMYVNLQFNGEHGGSSDIDTKGWPHYSLALQMIKMFFVADLNMRLDSECIEKKIRYYESCVERLNRVHMEVERSAFYPRLLVSLKQLKDLWGVYNSVVGRYVIDASILNYRFVSDKLLWTLNSNTFGDESERQLLRYKSRNDIYMNRKLRLMFLRFKFAEIDALAKRVHFELRTESFAHTSMYDDFNKYLEFINGKDESDLNNELDPLGKVLENPALSVYEDEEATGGSEFKKDEVNFYNFIDGTSCGHVYFGEVESNQNQFTIPNHIYIKSISSLRYFKVLNFLLVQPRKKPKPDYIINEILEAREMDEYSGKNLPYLNEVTQIIFND</sequence>
<organism evidence="1 2">
    <name type="scientific">Candida metapsilosis</name>
    <dbReference type="NCBI Taxonomy" id="273372"/>
    <lineage>
        <taxon>Eukaryota</taxon>
        <taxon>Fungi</taxon>
        <taxon>Dikarya</taxon>
        <taxon>Ascomycota</taxon>
        <taxon>Saccharomycotina</taxon>
        <taxon>Pichiomycetes</taxon>
        <taxon>Debaryomycetaceae</taxon>
        <taxon>Candida/Lodderomyces clade</taxon>
        <taxon>Candida</taxon>
    </lineage>
</organism>
<evidence type="ECO:0000313" key="2">
    <source>
        <dbReference type="Proteomes" id="UP000669133"/>
    </source>
</evidence>
<accession>A0A8H8DCL4</accession>
<reference evidence="1 2" key="1">
    <citation type="submission" date="2020-12" db="EMBL/GenBank/DDBJ databases">
        <title>Effect of drift, selection, and recombination on the evolution of hybrid genomes in Candida yeast pathogens.</title>
        <authorList>
            <person name="Mixao V."/>
            <person name="Ksiezopolska E."/>
            <person name="Saus E."/>
            <person name="Boekhout T."/>
            <person name="Gacser A."/>
            <person name="Gabaldon T."/>
        </authorList>
    </citation>
    <scope>NUCLEOTIDE SEQUENCE [LARGE SCALE GENOMIC DNA]</scope>
    <source>
        <strain evidence="1 2">BP57</strain>
    </source>
</reference>
<proteinExistence type="predicted"/>
<name>A0A8H8DCL4_9ASCO</name>
<dbReference type="GeneID" id="93649394"/>
<dbReference type="Proteomes" id="UP000669133">
    <property type="component" value="Unassembled WGS sequence"/>
</dbReference>
<dbReference type="EMBL" id="JAEOAQ010000001">
    <property type="protein sequence ID" value="KAG5421673.1"/>
    <property type="molecule type" value="Genomic_DNA"/>
</dbReference>
<dbReference type="OrthoDB" id="4022350at2759"/>
<evidence type="ECO:0000313" key="1">
    <source>
        <dbReference type="EMBL" id="KAG5421673.1"/>
    </source>
</evidence>